<feature type="compositionally biased region" description="Basic and acidic residues" evidence="1">
    <location>
        <begin position="474"/>
        <end position="485"/>
    </location>
</feature>
<evidence type="ECO:0000256" key="1">
    <source>
        <dbReference type="SAM" id="MobiDB-lite"/>
    </source>
</evidence>
<feature type="non-terminal residue" evidence="2">
    <location>
        <position position="1"/>
    </location>
</feature>
<sequence>VRDGSRSSLSDSYSFSCTLRAIDMAPRGRPRIPRPPRQIRYAMPEDPPAEDAEPIPLEDRVLAQHTLLMFEEGTWESDRLQRFLDMPLLRHRTFHWDILRDLGEADRLTEMLGVRWRRALTPEAPQYRELTVEFHSTVKYRSGDFLDPDIVTFSLGRRVHSMSVPTFAIHTGLYTDEEARAPAFEQLLRGVRSDTTPTRGMTQQRLEEFWDTIADCAYDQSVPVTHMRLEEFWDTIADCAYDQSVPVTHITDPLIRYLHRIIACTILARHDGQEKCSYRDLFVLHAIVTGTEVNIATILLTSLAKGRRAGHDVRLEMGPYIGQLAASLGVFDRYPRLLLTLGPGTDRYSLDEMRAAGMCPPDDPVHWSEVPQARQPRRQRQVERSESSAAAAARLELTATSHAESSRSHPPVDSLTDLRDQLFKRIDERTEELRRESRERFDVMTRAIRHMMESQGVTVPAYLQSSDQGASSSEPRRDDDSAAAD</sequence>
<name>A0AAD5GJ74_AMBAR</name>
<accession>A0AAD5GJ74</accession>
<dbReference type="AlphaFoldDB" id="A0AAD5GJ74"/>
<keyword evidence="3" id="KW-1185">Reference proteome</keyword>
<dbReference type="EMBL" id="JAMZMK010007462">
    <property type="protein sequence ID" value="KAI7744702.1"/>
    <property type="molecule type" value="Genomic_DNA"/>
</dbReference>
<dbReference type="Proteomes" id="UP001206925">
    <property type="component" value="Unassembled WGS sequence"/>
</dbReference>
<comment type="caution">
    <text evidence="2">The sequence shown here is derived from an EMBL/GenBank/DDBJ whole genome shotgun (WGS) entry which is preliminary data.</text>
</comment>
<feature type="region of interest" description="Disordered" evidence="1">
    <location>
        <begin position="452"/>
        <end position="485"/>
    </location>
</feature>
<gene>
    <name evidence="2" type="ORF">M8C21_010517</name>
</gene>
<feature type="compositionally biased region" description="Polar residues" evidence="1">
    <location>
        <begin position="463"/>
        <end position="473"/>
    </location>
</feature>
<organism evidence="2 3">
    <name type="scientific">Ambrosia artemisiifolia</name>
    <name type="common">Common ragweed</name>
    <dbReference type="NCBI Taxonomy" id="4212"/>
    <lineage>
        <taxon>Eukaryota</taxon>
        <taxon>Viridiplantae</taxon>
        <taxon>Streptophyta</taxon>
        <taxon>Embryophyta</taxon>
        <taxon>Tracheophyta</taxon>
        <taxon>Spermatophyta</taxon>
        <taxon>Magnoliopsida</taxon>
        <taxon>eudicotyledons</taxon>
        <taxon>Gunneridae</taxon>
        <taxon>Pentapetalae</taxon>
        <taxon>asterids</taxon>
        <taxon>campanulids</taxon>
        <taxon>Asterales</taxon>
        <taxon>Asteraceae</taxon>
        <taxon>Asteroideae</taxon>
        <taxon>Heliantheae alliance</taxon>
        <taxon>Heliantheae</taxon>
        <taxon>Ambrosia</taxon>
    </lineage>
</organism>
<reference evidence="2" key="1">
    <citation type="submission" date="2022-06" db="EMBL/GenBank/DDBJ databases">
        <title>Uncovering the hologenomic basis of an extraordinary plant invasion.</title>
        <authorList>
            <person name="Bieker V.C."/>
            <person name="Martin M.D."/>
            <person name="Gilbert T."/>
            <person name="Hodgins K."/>
            <person name="Battlay P."/>
            <person name="Petersen B."/>
            <person name="Wilson J."/>
        </authorList>
    </citation>
    <scope>NUCLEOTIDE SEQUENCE</scope>
    <source>
        <strain evidence="2">AA19_3_7</strain>
        <tissue evidence="2">Leaf</tissue>
    </source>
</reference>
<evidence type="ECO:0000313" key="2">
    <source>
        <dbReference type="EMBL" id="KAI7744702.1"/>
    </source>
</evidence>
<proteinExistence type="predicted"/>
<protein>
    <submittedName>
        <fullName evidence="2">Uncharacterized protein</fullName>
    </submittedName>
</protein>
<evidence type="ECO:0000313" key="3">
    <source>
        <dbReference type="Proteomes" id="UP001206925"/>
    </source>
</evidence>